<evidence type="ECO:0000313" key="13">
    <source>
        <dbReference type="EMBL" id="EFK53612.1"/>
    </source>
</evidence>
<evidence type="ECO:0000259" key="11">
    <source>
        <dbReference type="PROSITE" id="PS50109"/>
    </source>
</evidence>
<dbReference type="eggNOG" id="COG2205">
    <property type="taxonomic scope" value="Bacteria"/>
</dbReference>
<organism evidence="13 14">
    <name type="scientific">Corynebacterium genitalium ATCC 33030</name>
    <dbReference type="NCBI Taxonomy" id="585529"/>
    <lineage>
        <taxon>Bacteria</taxon>
        <taxon>Bacillati</taxon>
        <taxon>Actinomycetota</taxon>
        <taxon>Actinomycetes</taxon>
        <taxon>Mycobacteriales</taxon>
        <taxon>Corynebacteriaceae</taxon>
        <taxon>Corynebacterium</taxon>
    </lineage>
</organism>
<evidence type="ECO:0000256" key="7">
    <source>
        <dbReference type="ARBA" id="ARBA00022777"/>
    </source>
</evidence>
<keyword evidence="10" id="KW-0472">Membrane</keyword>
<dbReference type="STRING" id="585529.HMPREF0291_11269"/>
<dbReference type="CDD" id="cd00075">
    <property type="entry name" value="HATPase"/>
    <property type="match status" value="1"/>
</dbReference>
<dbReference type="InterPro" id="IPR003594">
    <property type="entry name" value="HATPase_dom"/>
</dbReference>
<feature type="domain" description="Histidine kinase" evidence="11">
    <location>
        <begin position="159"/>
        <end position="345"/>
    </location>
</feature>
<dbReference type="Pfam" id="PF00512">
    <property type="entry name" value="HisKA"/>
    <property type="match status" value="1"/>
</dbReference>
<dbReference type="Proteomes" id="UP000004208">
    <property type="component" value="Unassembled WGS sequence"/>
</dbReference>
<evidence type="ECO:0000259" key="12">
    <source>
        <dbReference type="PROSITE" id="PS50885"/>
    </source>
</evidence>
<dbReference type="InterPro" id="IPR003660">
    <property type="entry name" value="HAMP_dom"/>
</dbReference>
<dbReference type="Gene3D" id="3.30.565.10">
    <property type="entry name" value="Histidine kinase-like ATPase, C-terminal domain"/>
    <property type="match status" value="1"/>
</dbReference>
<dbReference type="InterPro" id="IPR036890">
    <property type="entry name" value="HATPase_C_sf"/>
</dbReference>
<feature type="domain" description="HAMP" evidence="12">
    <location>
        <begin position="98"/>
        <end position="151"/>
    </location>
</feature>
<evidence type="ECO:0000256" key="2">
    <source>
        <dbReference type="ARBA" id="ARBA00004236"/>
    </source>
</evidence>
<dbReference type="PANTHER" id="PTHR45436">
    <property type="entry name" value="SENSOR HISTIDINE KINASE YKOH"/>
    <property type="match status" value="1"/>
</dbReference>
<protein>
    <recommendedName>
        <fullName evidence="3">histidine kinase</fullName>
        <ecNumber evidence="3">2.7.13.3</ecNumber>
    </recommendedName>
</protein>
<dbReference type="EMBL" id="ACLJ02000003">
    <property type="protein sequence ID" value="EFK53612.1"/>
    <property type="molecule type" value="Genomic_DNA"/>
</dbReference>
<evidence type="ECO:0000256" key="8">
    <source>
        <dbReference type="ARBA" id="ARBA00022989"/>
    </source>
</evidence>
<dbReference type="InterPro" id="IPR036097">
    <property type="entry name" value="HisK_dim/P_sf"/>
</dbReference>
<dbReference type="CDD" id="cd00082">
    <property type="entry name" value="HisKA"/>
    <property type="match status" value="1"/>
</dbReference>
<evidence type="ECO:0000256" key="3">
    <source>
        <dbReference type="ARBA" id="ARBA00012438"/>
    </source>
</evidence>
<comment type="catalytic activity">
    <reaction evidence="1">
        <text>ATP + protein L-histidine = ADP + protein N-phospho-L-histidine.</text>
        <dbReference type="EC" id="2.7.13.3"/>
    </reaction>
</comment>
<dbReference type="Pfam" id="PF02518">
    <property type="entry name" value="HATPase_c"/>
    <property type="match status" value="1"/>
</dbReference>
<evidence type="ECO:0000313" key="14">
    <source>
        <dbReference type="Proteomes" id="UP000004208"/>
    </source>
</evidence>
<dbReference type="GO" id="GO:0000155">
    <property type="term" value="F:phosphorelay sensor kinase activity"/>
    <property type="evidence" value="ECO:0007669"/>
    <property type="project" value="InterPro"/>
</dbReference>
<dbReference type="PANTHER" id="PTHR45436:SF16">
    <property type="entry name" value="HISTIDINE KINASE"/>
    <property type="match status" value="1"/>
</dbReference>
<keyword evidence="8 10" id="KW-1133">Transmembrane helix</keyword>
<dbReference type="Pfam" id="PF00672">
    <property type="entry name" value="HAMP"/>
    <property type="match status" value="1"/>
</dbReference>
<evidence type="ECO:0000256" key="10">
    <source>
        <dbReference type="SAM" id="Phobius"/>
    </source>
</evidence>
<comment type="subcellular location">
    <subcellularLocation>
        <location evidence="2">Cell membrane</location>
    </subcellularLocation>
</comment>
<dbReference type="SMART" id="SM00388">
    <property type="entry name" value="HisKA"/>
    <property type="match status" value="1"/>
</dbReference>
<dbReference type="AlphaFoldDB" id="D7WEN5"/>
<dbReference type="SUPFAM" id="SSF47384">
    <property type="entry name" value="Homodimeric domain of signal transducing histidine kinase"/>
    <property type="match status" value="1"/>
</dbReference>
<dbReference type="GO" id="GO:0005886">
    <property type="term" value="C:plasma membrane"/>
    <property type="evidence" value="ECO:0007669"/>
    <property type="project" value="UniProtKB-SubCell"/>
</dbReference>
<dbReference type="EC" id="2.7.13.3" evidence="3"/>
<dbReference type="OrthoDB" id="9786919at2"/>
<gene>
    <name evidence="13" type="ORF">HMPREF0291_11269</name>
</gene>
<keyword evidence="4" id="KW-0597">Phosphoprotein</keyword>
<dbReference type="InterPro" id="IPR005467">
    <property type="entry name" value="His_kinase_dom"/>
</dbReference>
<dbReference type="SUPFAM" id="SSF158472">
    <property type="entry name" value="HAMP domain-like"/>
    <property type="match status" value="1"/>
</dbReference>
<dbReference type="SUPFAM" id="SSF55874">
    <property type="entry name" value="ATPase domain of HSP90 chaperone/DNA topoisomerase II/histidine kinase"/>
    <property type="match status" value="1"/>
</dbReference>
<evidence type="ECO:0000256" key="6">
    <source>
        <dbReference type="ARBA" id="ARBA00022692"/>
    </source>
</evidence>
<proteinExistence type="predicted"/>
<dbReference type="Gene3D" id="6.10.340.10">
    <property type="match status" value="1"/>
</dbReference>
<feature type="transmembrane region" description="Helical" evidence="10">
    <location>
        <begin position="73"/>
        <end position="102"/>
    </location>
</feature>
<dbReference type="SMART" id="SM00387">
    <property type="entry name" value="HATPase_c"/>
    <property type="match status" value="1"/>
</dbReference>
<dbReference type="RefSeq" id="WP_005289588.1">
    <property type="nucleotide sequence ID" value="NZ_CM000961.1"/>
</dbReference>
<dbReference type="CDD" id="cd06225">
    <property type="entry name" value="HAMP"/>
    <property type="match status" value="1"/>
</dbReference>
<evidence type="ECO:0000256" key="4">
    <source>
        <dbReference type="ARBA" id="ARBA00022553"/>
    </source>
</evidence>
<sequence length="356" mass="36640">MSLRARIAAMFVLTTFLAGAALTALVYAYLKLTPVPFRAEFPGGDAGDAGGAEGAAGAVIDGAVPVADEVLRVVLIVSVVGLLLLTALSGLIGWFVAGWVITPLSGLAHTARQVTAGDLEQRTGYDGADDEVGDLASALDTMLDSLEDSITAQKRFAANASHELKTPIATIQTVADVALATPEDAEHLRTALTQIRSVNADNAAMVSALLDLARAENPELAPVDLGEICGGDDHVAVMGDAVLLRHAVSNLVRNAQTHGENMRLSLTSDGHEARVVVTNDGAVLDPDAVATFTEPFTRGTNRVGDGHGLGLALTDAIARSHGGRLELHARAEGGLTAGLILPVAPAAPATPPTREN</sequence>
<keyword evidence="7 13" id="KW-0418">Kinase</keyword>
<reference evidence="13" key="1">
    <citation type="submission" date="2010-06" db="EMBL/GenBank/DDBJ databases">
        <authorList>
            <person name="Muzny D."/>
            <person name="Qin X."/>
            <person name="Buhay C."/>
            <person name="Dugan-Rocha S."/>
            <person name="Ding Y."/>
            <person name="Chen G."/>
            <person name="Hawes A."/>
            <person name="Holder M."/>
            <person name="Jhangiani S."/>
            <person name="Johnson A."/>
            <person name="Khan Z."/>
            <person name="Li Z."/>
            <person name="Liu W."/>
            <person name="Liu X."/>
            <person name="Perez L."/>
            <person name="Shen H."/>
            <person name="Wang Q."/>
            <person name="Watt J."/>
            <person name="Xi L."/>
            <person name="Xin Y."/>
            <person name="Zhou J."/>
            <person name="Deng J."/>
            <person name="Jiang H."/>
            <person name="Liu Y."/>
            <person name="Qu J."/>
            <person name="Song X.-Z."/>
            <person name="Zhang L."/>
            <person name="Villasana D."/>
            <person name="Johnson A."/>
            <person name="Liu J."/>
            <person name="Liyanage D."/>
            <person name="Lorensuhewa L."/>
            <person name="Robinson T."/>
            <person name="Song A."/>
            <person name="Song B.-B."/>
            <person name="Dinh H."/>
            <person name="Thornton R."/>
            <person name="Coyle M."/>
            <person name="Francisco L."/>
            <person name="Jackson L."/>
            <person name="Javaid M."/>
            <person name="Korchina V."/>
            <person name="Kovar C."/>
            <person name="Mata R."/>
            <person name="Mathew T."/>
            <person name="Ngo R."/>
            <person name="Nguyen L."/>
            <person name="Nguyen N."/>
            <person name="Okwuonu G."/>
            <person name="Ongeri F."/>
            <person name="Pham C."/>
            <person name="Simmons D."/>
            <person name="Wilczek-Boney K."/>
            <person name="Hale W."/>
            <person name="Jakkamsetti A."/>
            <person name="Pham P."/>
            <person name="Ruth R."/>
            <person name="San Lucas F."/>
            <person name="Warren J."/>
            <person name="Zhang J."/>
            <person name="Zhao Z."/>
            <person name="Zhou C."/>
            <person name="Zhu D."/>
            <person name="Lee S."/>
            <person name="Bess C."/>
            <person name="Blankenburg K."/>
            <person name="Forbes L."/>
            <person name="Fu Q."/>
            <person name="Gubbala S."/>
            <person name="Hirani K."/>
            <person name="Jayaseelan J.C."/>
            <person name="Lara F."/>
            <person name="Munidasa M."/>
            <person name="Palculict T."/>
            <person name="Patil S."/>
            <person name="Pu L.-L."/>
            <person name="Saada N."/>
            <person name="Tang L."/>
            <person name="Weissenberger G."/>
            <person name="Zhu Y."/>
            <person name="Hemphill L."/>
            <person name="Shang Y."/>
            <person name="Youmans B."/>
            <person name="Ayvaz T."/>
            <person name="Ross M."/>
            <person name="Santibanez J."/>
            <person name="Aqrawi P."/>
            <person name="Gross S."/>
            <person name="Joshi V."/>
            <person name="Fowler G."/>
            <person name="Nazareth L."/>
            <person name="Reid J."/>
            <person name="Worley K."/>
            <person name="Petrosino J."/>
            <person name="Highlander S."/>
            <person name="Gibbs R."/>
        </authorList>
    </citation>
    <scope>NUCLEOTIDE SEQUENCE [LARGE SCALE GENOMIC DNA]</scope>
    <source>
        <strain evidence="13">ATCC 33030</strain>
    </source>
</reference>
<dbReference type="SMART" id="SM00304">
    <property type="entry name" value="HAMP"/>
    <property type="match status" value="1"/>
</dbReference>
<evidence type="ECO:0000256" key="1">
    <source>
        <dbReference type="ARBA" id="ARBA00000085"/>
    </source>
</evidence>
<dbReference type="InterPro" id="IPR003661">
    <property type="entry name" value="HisK_dim/P_dom"/>
</dbReference>
<dbReference type="PROSITE" id="PS50109">
    <property type="entry name" value="HIS_KIN"/>
    <property type="match status" value="1"/>
</dbReference>
<keyword evidence="14" id="KW-1185">Reference proteome</keyword>
<keyword evidence="9" id="KW-0902">Two-component regulatory system</keyword>
<dbReference type="PROSITE" id="PS50885">
    <property type="entry name" value="HAMP"/>
    <property type="match status" value="1"/>
</dbReference>
<evidence type="ECO:0000256" key="5">
    <source>
        <dbReference type="ARBA" id="ARBA00022679"/>
    </source>
</evidence>
<keyword evidence="6 10" id="KW-0812">Transmembrane</keyword>
<dbReference type="HOGENOM" id="CLU_000445_89_3_11"/>
<comment type="caution">
    <text evidence="13">The sequence shown here is derived from an EMBL/GenBank/DDBJ whole genome shotgun (WGS) entry which is preliminary data.</text>
</comment>
<name>D7WEN5_9CORY</name>
<dbReference type="Gene3D" id="1.10.287.130">
    <property type="match status" value="1"/>
</dbReference>
<evidence type="ECO:0000256" key="9">
    <source>
        <dbReference type="ARBA" id="ARBA00023012"/>
    </source>
</evidence>
<feature type="transmembrane region" description="Helical" evidence="10">
    <location>
        <begin position="7"/>
        <end position="30"/>
    </location>
</feature>
<keyword evidence="5" id="KW-0808">Transferase</keyword>
<dbReference type="InterPro" id="IPR050428">
    <property type="entry name" value="TCS_sensor_his_kinase"/>
</dbReference>
<accession>D7WEN5</accession>